<dbReference type="PANTHER" id="PTHR47272">
    <property type="entry name" value="DDE_TNP_1_7 DOMAIN-CONTAINING PROTEIN"/>
    <property type="match status" value="1"/>
</dbReference>
<evidence type="ECO:0000259" key="2">
    <source>
        <dbReference type="Pfam" id="PF13843"/>
    </source>
</evidence>
<dbReference type="AlphaFoldDB" id="A0AAE1GVB2"/>
<sequence>MTYNRFQAIKSNLHVYDKTMESDLDLNDRFRKVSPLMEHIRKKCSSLEQETMFSIDETLVQYKGGFAGTLRQYIKNKPHKFGFKIFNLAGSSGMIYDFMPYAGQSTNYNNLREDELDFGVGAKVVLNLSKSIDSPQRSAVFFDNFFTGVKLVAHLKKEYNLLSVGTLRQDRTELCPLLSDKNLKSLGRGSYDTKIHRNGVQVIKWLDNKCVHLASTLAGTQPEGKVKRWDKKERTKVDVPSPRAFELYNKNMGGVDLHDMLVQLNRLPTRARRWYVPLIGYMIDLSLVNSWLLYRRHGASLSKPARLESKEFRLAVSKSLRGASKKPPQKSPKNVIKEPRGYRPDLALRFEGQHSPVFEAKQARCKLCTDGKTKVKCPKCQVYLCFTPNRNCFMTYHLPVDGA</sequence>
<dbReference type="Proteomes" id="UP001219518">
    <property type="component" value="Unassembled WGS sequence"/>
</dbReference>
<evidence type="ECO:0000313" key="3">
    <source>
        <dbReference type="EMBL" id="KAK3908520.1"/>
    </source>
</evidence>
<name>A0AAE1GVB2_9NEOP</name>
<reference evidence="3" key="2">
    <citation type="journal article" date="2023" name="BMC Genomics">
        <title>Pest status, molecular evolution, and epigenetic factors derived from the genome assembly of Frankliniella fusca, a thysanopteran phytovirus vector.</title>
        <authorList>
            <person name="Catto M.A."/>
            <person name="Labadie P.E."/>
            <person name="Jacobson A.L."/>
            <person name="Kennedy G.G."/>
            <person name="Srinivasan R."/>
            <person name="Hunt B.G."/>
        </authorList>
    </citation>
    <scope>NUCLEOTIDE SEQUENCE</scope>
    <source>
        <strain evidence="3">PL_HMW_Pooled</strain>
    </source>
</reference>
<gene>
    <name evidence="3" type="ORF">KUF71_003332</name>
</gene>
<dbReference type="InterPro" id="IPR029526">
    <property type="entry name" value="PGBD"/>
</dbReference>
<organism evidence="3 4">
    <name type="scientific">Frankliniella fusca</name>
    <dbReference type="NCBI Taxonomy" id="407009"/>
    <lineage>
        <taxon>Eukaryota</taxon>
        <taxon>Metazoa</taxon>
        <taxon>Ecdysozoa</taxon>
        <taxon>Arthropoda</taxon>
        <taxon>Hexapoda</taxon>
        <taxon>Insecta</taxon>
        <taxon>Pterygota</taxon>
        <taxon>Neoptera</taxon>
        <taxon>Paraneoptera</taxon>
        <taxon>Thysanoptera</taxon>
        <taxon>Terebrantia</taxon>
        <taxon>Thripoidea</taxon>
        <taxon>Thripidae</taxon>
        <taxon>Frankliniella</taxon>
    </lineage>
</organism>
<keyword evidence="4" id="KW-1185">Reference proteome</keyword>
<feature type="domain" description="PiggyBac transposable element-derived protein" evidence="2">
    <location>
        <begin position="1"/>
        <end position="291"/>
    </location>
</feature>
<evidence type="ECO:0000313" key="4">
    <source>
        <dbReference type="Proteomes" id="UP001219518"/>
    </source>
</evidence>
<evidence type="ECO:0000256" key="1">
    <source>
        <dbReference type="SAM" id="MobiDB-lite"/>
    </source>
</evidence>
<comment type="caution">
    <text evidence="3">The sequence shown here is derived from an EMBL/GenBank/DDBJ whole genome shotgun (WGS) entry which is preliminary data.</text>
</comment>
<feature type="region of interest" description="Disordered" evidence="1">
    <location>
        <begin position="319"/>
        <end position="338"/>
    </location>
</feature>
<dbReference type="EMBL" id="JAHWGI010000064">
    <property type="protein sequence ID" value="KAK3908520.1"/>
    <property type="molecule type" value="Genomic_DNA"/>
</dbReference>
<proteinExistence type="predicted"/>
<dbReference type="Pfam" id="PF13843">
    <property type="entry name" value="DDE_Tnp_1_7"/>
    <property type="match status" value="1"/>
</dbReference>
<accession>A0AAE1GVB2</accession>
<protein>
    <submittedName>
        <fullName evidence="3">PiggyBac transposable element-derived protein 3</fullName>
    </submittedName>
</protein>
<reference evidence="3" key="1">
    <citation type="submission" date="2021-07" db="EMBL/GenBank/DDBJ databases">
        <authorList>
            <person name="Catto M.A."/>
            <person name="Jacobson A."/>
            <person name="Kennedy G."/>
            <person name="Labadie P."/>
            <person name="Hunt B.G."/>
            <person name="Srinivasan R."/>
        </authorList>
    </citation>
    <scope>NUCLEOTIDE SEQUENCE</scope>
    <source>
        <strain evidence="3">PL_HMW_Pooled</strain>
        <tissue evidence="3">Head</tissue>
    </source>
</reference>
<dbReference type="PANTHER" id="PTHR47272:SF1">
    <property type="entry name" value="PIGGYBAC TRANSPOSABLE ELEMENT-DERIVED PROTEIN 3-LIKE"/>
    <property type="match status" value="1"/>
</dbReference>